<protein>
    <submittedName>
        <fullName evidence="2">Uncharacterized protein</fullName>
    </submittedName>
</protein>
<dbReference type="AlphaFoldDB" id="A0A1R3JMU2"/>
<gene>
    <name evidence="2" type="ORF">COLO4_15473</name>
</gene>
<feature type="region of interest" description="Disordered" evidence="1">
    <location>
        <begin position="1"/>
        <end position="27"/>
    </location>
</feature>
<feature type="compositionally biased region" description="Polar residues" evidence="1">
    <location>
        <begin position="1"/>
        <end position="13"/>
    </location>
</feature>
<accession>A0A1R3JMU2</accession>
<keyword evidence="3" id="KW-1185">Reference proteome</keyword>
<organism evidence="2 3">
    <name type="scientific">Corchorus olitorius</name>
    <dbReference type="NCBI Taxonomy" id="93759"/>
    <lineage>
        <taxon>Eukaryota</taxon>
        <taxon>Viridiplantae</taxon>
        <taxon>Streptophyta</taxon>
        <taxon>Embryophyta</taxon>
        <taxon>Tracheophyta</taxon>
        <taxon>Spermatophyta</taxon>
        <taxon>Magnoliopsida</taxon>
        <taxon>eudicotyledons</taxon>
        <taxon>Gunneridae</taxon>
        <taxon>Pentapetalae</taxon>
        <taxon>rosids</taxon>
        <taxon>malvids</taxon>
        <taxon>Malvales</taxon>
        <taxon>Malvaceae</taxon>
        <taxon>Grewioideae</taxon>
        <taxon>Apeibeae</taxon>
        <taxon>Corchorus</taxon>
    </lineage>
</organism>
<dbReference type="Proteomes" id="UP000187203">
    <property type="component" value="Unassembled WGS sequence"/>
</dbReference>
<dbReference type="EMBL" id="AWUE01015685">
    <property type="protein sequence ID" value="OMO96134.1"/>
    <property type="molecule type" value="Genomic_DNA"/>
</dbReference>
<proteinExistence type="predicted"/>
<reference evidence="3" key="1">
    <citation type="submission" date="2013-09" db="EMBL/GenBank/DDBJ databases">
        <title>Corchorus olitorius genome sequencing.</title>
        <authorList>
            <person name="Alam M."/>
            <person name="Haque M.S."/>
            <person name="Islam M.S."/>
            <person name="Emdad E.M."/>
            <person name="Islam M.M."/>
            <person name="Ahmed B."/>
            <person name="Halim A."/>
            <person name="Hossen Q.M.M."/>
            <person name="Hossain M.Z."/>
            <person name="Ahmed R."/>
            <person name="Khan M.M."/>
            <person name="Islam R."/>
            <person name="Rashid M.M."/>
            <person name="Khan S.A."/>
            <person name="Rahman M.S."/>
            <person name="Alam M."/>
            <person name="Yahiya A.S."/>
            <person name="Khan M.S."/>
            <person name="Azam M.S."/>
            <person name="Haque T."/>
            <person name="Lashkar M.Z.H."/>
            <person name="Akhand A.I."/>
            <person name="Morshed G."/>
            <person name="Roy S."/>
            <person name="Uddin K.S."/>
            <person name="Rabeya T."/>
            <person name="Hossain A.S."/>
            <person name="Chowdhury A."/>
            <person name="Snigdha A.R."/>
            <person name="Mortoza M.S."/>
            <person name="Matin S.A."/>
            <person name="Hoque S.M.E."/>
            <person name="Islam M.K."/>
            <person name="Roy D.K."/>
            <person name="Haider R."/>
            <person name="Moosa M.M."/>
            <person name="Elias S.M."/>
            <person name="Hasan A.M."/>
            <person name="Jahan S."/>
            <person name="Shafiuddin M."/>
            <person name="Mahmood N."/>
            <person name="Shommy N.S."/>
        </authorList>
    </citation>
    <scope>NUCLEOTIDE SEQUENCE [LARGE SCALE GENOMIC DNA]</scope>
    <source>
        <strain evidence="3">cv. O-4</strain>
    </source>
</reference>
<name>A0A1R3JMU2_9ROSI</name>
<sequence length="61" mass="6841">MAASDASNRTTWLKSGAAKKAEHATRGKKELLFEREELSVPDKPYNFPRGSTRLGIVPLRR</sequence>
<evidence type="ECO:0000313" key="2">
    <source>
        <dbReference type="EMBL" id="OMO96134.1"/>
    </source>
</evidence>
<comment type="caution">
    <text evidence="2">The sequence shown here is derived from an EMBL/GenBank/DDBJ whole genome shotgun (WGS) entry which is preliminary data.</text>
</comment>
<evidence type="ECO:0000313" key="3">
    <source>
        <dbReference type="Proteomes" id="UP000187203"/>
    </source>
</evidence>
<evidence type="ECO:0000256" key="1">
    <source>
        <dbReference type="SAM" id="MobiDB-lite"/>
    </source>
</evidence>